<dbReference type="PANTHER" id="PTHR21599">
    <property type="entry name" value="GLYCERATE KINASE"/>
    <property type="match status" value="1"/>
</dbReference>
<keyword evidence="3" id="KW-0418">Kinase</keyword>
<evidence type="ECO:0000256" key="3">
    <source>
        <dbReference type="ARBA" id="ARBA00022777"/>
    </source>
</evidence>
<dbReference type="Pfam" id="PF02595">
    <property type="entry name" value="Gly_kinase"/>
    <property type="match status" value="1"/>
</dbReference>
<evidence type="ECO:0000256" key="1">
    <source>
        <dbReference type="ARBA" id="ARBA00006284"/>
    </source>
</evidence>
<accession>A0A381UJR8</accession>
<dbReference type="InterPro" id="IPR036129">
    <property type="entry name" value="Glycerate_kinase_sf"/>
</dbReference>
<evidence type="ECO:0000313" key="4">
    <source>
        <dbReference type="EMBL" id="SVA28395.1"/>
    </source>
</evidence>
<dbReference type="PANTHER" id="PTHR21599:SF0">
    <property type="entry name" value="GLYCERATE KINASE"/>
    <property type="match status" value="1"/>
</dbReference>
<sequence length="376" mass="39455">VKIVVAPDSFKECLLATEVAEAISEGLLKIIPDAEIIKLPIADGGEGTTEALVNATNGSYFFANIRGPLGHKHKARWGILGNQHTAAIEVAAACGLESVPIKQRDPLLSTSYGVGELIIEALNHGAKKIILGLGGSATNDGGVGLMQALGVKFLDADGKNVSPGGGNLQSIENIDTRSLDPRLADIKFEVACDVTNPLTGKEGTSAVFGPQKGADSEMVKKLDQNLTHLGNMIKQTIHEDISDIKGSGAAGGIGGAMVAFLNSELKSGIEIVLDLLNIDRHLSNADLVITGEGRFDKQSLKGKAPIGIVKRAAQYDCDVYILAGSVEKSVLEPESLGIKKIINISPINVTHDIALKFAYKNLVDASSKLAKIAINN</sequence>
<protein>
    <recommendedName>
        <fullName evidence="5">Glycerate kinase</fullName>
    </recommendedName>
</protein>
<evidence type="ECO:0000256" key="2">
    <source>
        <dbReference type="ARBA" id="ARBA00022679"/>
    </source>
</evidence>
<name>A0A381UJR8_9ZZZZ</name>
<dbReference type="InterPro" id="IPR018193">
    <property type="entry name" value="Glyc_kinase_flavodox-like_fold"/>
</dbReference>
<dbReference type="SUPFAM" id="SSF110738">
    <property type="entry name" value="Glycerate kinase I"/>
    <property type="match status" value="1"/>
</dbReference>
<dbReference type="NCBIfam" id="TIGR00045">
    <property type="entry name" value="glycerate kinase"/>
    <property type="match status" value="1"/>
</dbReference>
<dbReference type="InterPro" id="IPR018197">
    <property type="entry name" value="Glycerate_kinase_RE-like"/>
</dbReference>
<keyword evidence="2" id="KW-0808">Transferase</keyword>
<dbReference type="AlphaFoldDB" id="A0A381UJR8"/>
<dbReference type="GO" id="GO:0031388">
    <property type="term" value="P:organic acid phosphorylation"/>
    <property type="evidence" value="ECO:0007669"/>
    <property type="project" value="InterPro"/>
</dbReference>
<feature type="non-terminal residue" evidence="4">
    <location>
        <position position="1"/>
    </location>
</feature>
<evidence type="ECO:0008006" key="5">
    <source>
        <dbReference type="Google" id="ProtNLM"/>
    </source>
</evidence>
<organism evidence="4">
    <name type="scientific">marine metagenome</name>
    <dbReference type="NCBI Taxonomy" id="408172"/>
    <lineage>
        <taxon>unclassified sequences</taxon>
        <taxon>metagenomes</taxon>
        <taxon>ecological metagenomes</taxon>
    </lineage>
</organism>
<dbReference type="EMBL" id="UINC01006579">
    <property type="protein sequence ID" value="SVA28395.1"/>
    <property type="molecule type" value="Genomic_DNA"/>
</dbReference>
<gene>
    <name evidence="4" type="ORF">METZ01_LOCUS81249</name>
</gene>
<proteinExistence type="inferred from homology"/>
<dbReference type="Gene3D" id="3.40.50.10350">
    <property type="entry name" value="Glycerate kinase, domain 1"/>
    <property type="match status" value="1"/>
</dbReference>
<comment type="similarity">
    <text evidence="1">Belongs to the glycerate kinase type-1 family.</text>
</comment>
<dbReference type="GO" id="GO:0008887">
    <property type="term" value="F:glycerate kinase activity"/>
    <property type="evidence" value="ECO:0007669"/>
    <property type="project" value="InterPro"/>
</dbReference>
<dbReference type="Gene3D" id="3.90.1510.10">
    <property type="entry name" value="Glycerate kinase, domain 2"/>
    <property type="match status" value="1"/>
</dbReference>
<dbReference type="PIRSF" id="PIRSF006078">
    <property type="entry name" value="GlxK"/>
    <property type="match status" value="1"/>
</dbReference>
<reference evidence="4" key="1">
    <citation type="submission" date="2018-05" db="EMBL/GenBank/DDBJ databases">
        <authorList>
            <person name="Lanie J.A."/>
            <person name="Ng W.-L."/>
            <person name="Kazmierczak K.M."/>
            <person name="Andrzejewski T.M."/>
            <person name="Davidsen T.M."/>
            <person name="Wayne K.J."/>
            <person name="Tettelin H."/>
            <person name="Glass J.I."/>
            <person name="Rusch D."/>
            <person name="Podicherti R."/>
            <person name="Tsui H.-C.T."/>
            <person name="Winkler M.E."/>
        </authorList>
    </citation>
    <scope>NUCLEOTIDE SEQUENCE</scope>
</reference>
<dbReference type="InterPro" id="IPR004381">
    <property type="entry name" value="Glycerate_kinase"/>
</dbReference>